<comment type="catalytic activity">
    <reaction evidence="2">
        <text>a 1,2-diacyl-sn-glycero-3-phospho-(1D-myo-inositol-3-phosphate) + H2O = a 1,2-diacyl-sn-glycero-3-phospho-(1D-myo-inositol) + phosphate</text>
        <dbReference type="Rhea" id="RHEA:12316"/>
        <dbReference type="ChEBI" id="CHEBI:15377"/>
        <dbReference type="ChEBI" id="CHEBI:43474"/>
        <dbReference type="ChEBI" id="CHEBI:57880"/>
        <dbReference type="ChEBI" id="CHEBI:58088"/>
        <dbReference type="EC" id="3.1.3.64"/>
    </reaction>
    <physiologicalReaction direction="left-to-right" evidence="2">
        <dbReference type="Rhea" id="RHEA:12317"/>
    </physiologicalReaction>
</comment>
<keyword evidence="7" id="KW-1133">Transmembrane helix</keyword>
<comment type="catalytic activity">
    <reaction evidence="3">
        <text>a 1,2-diacyl-sn-glycero-3-phospho-(1D-myo-inositol 4-phosphate) + H2O = a 1,2-diacyl-sn-glycero-3-phospho-(1D-myo-inositol) + phosphate</text>
        <dbReference type="Rhea" id="RHEA:55652"/>
        <dbReference type="ChEBI" id="CHEBI:15377"/>
        <dbReference type="ChEBI" id="CHEBI:43474"/>
        <dbReference type="ChEBI" id="CHEBI:57880"/>
        <dbReference type="ChEBI" id="CHEBI:58178"/>
    </reaction>
    <physiologicalReaction direction="left-to-right" evidence="3">
        <dbReference type="Rhea" id="RHEA:55653"/>
    </physiologicalReaction>
</comment>
<dbReference type="Proteomes" id="UP000786811">
    <property type="component" value="Unassembled WGS sequence"/>
</dbReference>
<dbReference type="InterPro" id="IPR002013">
    <property type="entry name" value="SAC_dom"/>
</dbReference>
<proteinExistence type="predicted"/>
<dbReference type="GO" id="GO:0004438">
    <property type="term" value="F:phosphatidylinositol-3-phosphate phosphatase activity"/>
    <property type="evidence" value="ECO:0007669"/>
    <property type="project" value="UniProtKB-EC"/>
</dbReference>
<evidence type="ECO:0000259" key="8">
    <source>
        <dbReference type="PROSITE" id="PS50275"/>
    </source>
</evidence>
<dbReference type="OrthoDB" id="405996at2759"/>
<sequence>MDRLAHDQEQMGYFLLSRDGSLLSVQDGVFRTNCIDCLDRTNVVQSMLAKRALVDALNKLSILRRIEEHPSFETLFKEVWADNADIISTQYSGTGALKTDFTRTGKRTRMGALRDGINSLTRYYKNNFADGFRQDSLNLFLGRYVIQDGECMQLKCPLDYERNWRYATFPLVLLVASSMLIAHVILPSTYSTEVLLYMLFWGAMVAGTFATIIHHGRQYVDKPKLL</sequence>
<dbReference type="PANTHER" id="PTHR45662:SF2">
    <property type="entry name" value="PHOSPHATIDYLINOSITOL-3-PHOSPHATASE SAC1"/>
    <property type="match status" value="1"/>
</dbReference>
<dbReference type="GO" id="GO:0046856">
    <property type="term" value="P:phosphatidylinositol dephosphorylation"/>
    <property type="evidence" value="ECO:0007669"/>
    <property type="project" value="TreeGrafter"/>
</dbReference>
<dbReference type="AlphaFoldDB" id="A0A8J2H5C8"/>
<comment type="caution">
    <text evidence="9">The sequence shown here is derived from an EMBL/GenBank/DDBJ whole genome shotgun (WGS) entry which is preliminary data.</text>
</comment>
<dbReference type="EC" id="3.1.3.64" evidence="1"/>
<keyword evidence="10" id="KW-1185">Reference proteome</keyword>
<evidence type="ECO:0000256" key="7">
    <source>
        <dbReference type="SAM" id="Phobius"/>
    </source>
</evidence>
<gene>
    <name evidence="9" type="ORF">HICCMSTLAB_LOCUS406</name>
</gene>
<feature type="transmembrane region" description="Helical" evidence="7">
    <location>
        <begin position="194"/>
        <end position="214"/>
    </location>
</feature>
<keyword evidence="7" id="KW-0812">Transmembrane</keyword>
<evidence type="ECO:0000256" key="4">
    <source>
        <dbReference type="ARBA" id="ARBA00040795"/>
    </source>
</evidence>
<organism evidence="9 10">
    <name type="scientific">Cotesia congregata</name>
    <name type="common">Parasitoid wasp</name>
    <name type="synonym">Apanteles congregatus</name>
    <dbReference type="NCBI Taxonomy" id="51543"/>
    <lineage>
        <taxon>Eukaryota</taxon>
        <taxon>Metazoa</taxon>
        <taxon>Ecdysozoa</taxon>
        <taxon>Arthropoda</taxon>
        <taxon>Hexapoda</taxon>
        <taxon>Insecta</taxon>
        <taxon>Pterygota</taxon>
        <taxon>Neoptera</taxon>
        <taxon>Endopterygota</taxon>
        <taxon>Hymenoptera</taxon>
        <taxon>Apocrita</taxon>
        <taxon>Ichneumonoidea</taxon>
        <taxon>Braconidae</taxon>
        <taxon>Microgastrinae</taxon>
        <taxon>Cotesia</taxon>
    </lineage>
</organism>
<accession>A0A8J2H5C8</accession>
<feature type="transmembrane region" description="Helical" evidence="7">
    <location>
        <begin position="167"/>
        <end position="188"/>
    </location>
</feature>
<dbReference type="GO" id="GO:0043812">
    <property type="term" value="F:phosphatidylinositol-4-phosphate phosphatase activity"/>
    <property type="evidence" value="ECO:0007669"/>
    <property type="project" value="TreeGrafter"/>
</dbReference>
<feature type="domain" description="SAC" evidence="8">
    <location>
        <begin position="1"/>
        <end position="93"/>
    </location>
</feature>
<evidence type="ECO:0000256" key="3">
    <source>
        <dbReference type="ARBA" id="ARBA00036807"/>
    </source>
</evidence>
<keyword evidence="7" id="KW-0472">Membrane</keyword>
<evidence type="ECO:0000256" key="2">
    <source>
        <dbReference type="ARBA" id="ARBA00036631"/>
    </source>
</evidence>
<evidence type="ECO:0000256" key="6">
    <source>
        <dbReference type="ARBA" id="ARBA00041911"/>
    </source>
</evidence>
<evidence type="ECO:0000256" key="5">
    <source>
        <dbReference type="ARBA" id="ARBA00041396"/>
    </source>
</evidence>
<name>A0A8J2H5C8_COTCN</name>
<reference evidence="9" key="1">
    <citation type="submission" date="2021-04" db="EMBL/GenBank/DDBJ databases">
        <authorList>
            <person name="Chebbi M.A.C M."/>
        </authorList>
    </citation>
    <scope>NUCLEOTIDE SEQUENCE</scope>
</reference>
<dbReference type="PROSITE" id="PS50275">
    <property type="entry name" value="SAC"/>
    <property type="match status" value="1"/>
</dbReference>
<evidence type="ECO:0000313" key="9">
    <source>
        <dbReference type="EMBL" id="CAG5073463.1"/>
    </source>
</evidence>
<dbReference type="EMBL" id="CAJNRD030001114">
    <property type="protein sequence ID" value="CAG5073463.1"/>
    <property type="molecule type" value="Genomic_DNA"/>
</dbReference>
<evidence type="ECO:0000256" key="1">
    <source>
        <dbReference type="ARBA" id="ARBA00013038"/>
    </source>
</evidence>
<dbReference type="PANTHER" id="PTHR45662">
    <property type="entry name" value="PHOSPHATIDYLINOSITIDE PHOSPHATASE SAC1"/>
    <property type="match status" value="1"/>
</dbReference>
<protein>
    <recommendedName>
        <fullName evidence="4">Phosphatidylinositol-3-phosphatase SAC1</fullName>
        <ecNumber evidence="1">3.1.3.64</ecNumber>
    </recommendedName>
    <alternativeName>
        <fullName evidence="6">Phosphatidylinositol-4-phosphate phosphatase</fullName>
    </alternativeName>
    <alternativeName>
        <fullName evidence="5">Suppressor of actin mutations 1-like protein</fullName>
    </alternativeName>
</protein>
<evidence type="ECO:0000313" key="10">
    <source>
        <dbReference type="Proteomes" id="UP000786811"/>
    </source>
</evidence>
<dbReference type="GO" id="GO:0005783">
    <property type="term" value="C:endoplasmic reticulum"/>
    <property type="evidence" value="ECO:0007669"/>
    <property type="project" value="TreeGrafter"/>
</dbReference>